<keyword evidence="3" id="KW-1185">Reference proteome</keyword>
<dbReference type="PROSITE" id="PS50097">
    <property type="entry name" value="BTB"/>
    <property type="match status" value="1"/>
</dbReference>
<dbReference type="InterPro" id="IPR011333">
    <property type="entry name" value="SKP1/BTB/POZ_sf"/>
</dbReference>
<dbReference type="PANTHER" id="PTHR45774">
    <property type="entry name" value="BTB/POZ DOMAIN-CONTAINING"/>
    <property type="match status" value="1"/>
</dbReference>
<proteinExistence type="predicted"/>
<name>A0A1D1VFP2_RAMVA</name>
<evidence type="ECO:0000313" key="3">
    <source>
        <dbReference type="Proteomes" id="UP000186922"/>
    </source>
</evidence>
<dbReference type="GO" id="GO:0022008">
    <property type="term" value="P:neurogenesis"/>
    <property type="evidence" value="ECO:0007669"/>
    <property type="project" value="TreeGrafter"/>
</dbReference>
<dbReference type="PANTHER" id="PTHR45774:SF4">
    <property type="entry name" value="AXUNDEAD, ISOFORM F"/>
    <property type="match status" value="1"/>
</dbReference>
<dbReference type="OrthoDB" id="636773at2759"/>
<feature type="domain" description="BTB" evidence="1">
    <location>
        <begin position="31"/>
        <end position="102"/>
    </location>
</feature>
<sequence>MEPTERAWQATMRKVRNRLGHVLESIGEFPADVQFKVGRPGGEVETIGAHKLILAAGSEVMYAMFYGLVADKKETIEITDLHPSAFRQMLRFLTPTEFTWATMVTMSGSFSERWSARGNTTYPSCTSHVVPGSWNRTKHTACTKNRCAQASLSEWVPSNSHRTTFNYSIIFTLTGADVERPWSGRGLLQLQQRMLSAWPVGRGNAD</sequence>
<evidence type="ECO:0000313" key="2">
    <source>
        <dbReference type="EMBL" id="GAV00477.1"/>
    </source>
</evidence>
<dbReference type="Gene3D" id="3.30.710.10">
    <property type="entry name" value="Potassium Channel Kv1.1, Chain A"/>
    <property type="match status" value="1"/>
</dbReference>
<dbReference type="STRING" id="947166.A0A1D1VFP2"/>
<dbReference type="AlphaFoldDB" id="A0A1D1VFP2"/>
<protein>
    <recommendedName>
        <fullName evidence="1">BTB domain-containing protein</fullName>
    </recommendedName>
</protein>
<dbReference type="Pfam" id="PF00651">
    <property type="entry name" value="BTB"/>
    <property type="match status" value="1"/>
</dbReference>
<dbReference type="EMBL" id="BDGG01000006">
    <property type="protein sequence ID" value="GAV00477.1"/>
    <property type="molecule type" value="Genomic_DNA"/>
</dbReference>
<evidence type="ECO:0000259" key="1">
    <source>
        <dbReference type="PROSITE" id="PS50097"/>
    </source>
</evidence>
<dbReference type="InterPro" id="IPR000210">
    <property type="entry name" value="BTB/POZ_dom"/>
</dbReference>
<organism evidence="2 3">
    <name type="scientific">Ramazzottius varieornatus</name>
    <name type="common">Water bear</name>
    <name type="synonym">Tardigrade</name>
    <dbReference type="NCBI Taxonomy" id="947166"/>
    <lineage>
        <taxon>Eukaryota</taxon>
        <taxon>Metazoa</taxon>
        <taxon>Ecdysozoa</taxon>
        <taxon>Tardigrada</taxon>
        <taxon>Eutardigrada</taxon>
        <taxon>Parachela</taxon>
        <taxon>Hypsibioidea</taxon>
        <taxon>Ramazzottiidae</taxon>
        <taxon>Ramazzottius</taxon>
    </lineage>
</organism>
<gene>
    <name evidence="2" type="primary">RvY_11319</name>
    <name evidence="2" type="synonym">RvY_11319.2</name>
    <name evidence="2" type="ORF">RvY_11319-2</name>
</gene>
<dbReference type="Proteomes" id="UP000186922">
    <property type="component" value="Unassembled WGS sequence"/>
</dbReference>
<reference evidence="2 3" key="1">
    <citation type="journal article" date="2016" name="Nat. Commun.">
        <title>Extremotolerant tardigrade genome and improved radiotolerance of human cultured cells by tardigrade-unique protein.</title>
        <authorList>
            <person name="Hashimoto T."/>
            <person name="Horikawa D.D."/>
            <person name="Saito Y."/>
            <person name="Kuwahara H."/>
            <person name="Kozuka-Hata H."/>
            <person name="Shin-I T."/>
            <person name="Minakuchi Y."/>
            <person name="Ohishi K."/>
            <person name="Motoyama A."/>
            <person name="Aizu T."/>
            <person name="Enomoto A."/>
            <person name="Kondo K."/>
            <person name="Tanaka S."/>
            <person name="Hara Y."/>
            <person name="Koshikawa S."/>
            <person name="Sagara H."/>
            <person name="Miura T."/>
            <person name="Yokobori S."/>
            <person name="Miyagawa K."/>
            <person name="Suzuki Y."/>
            <person name="Kubo T."/>
            <person name="Oyama M."/>
            <person name="Kohara Y."/>
            <person name="Fujiyama A."/>
            <person name="Arakawa K."/>
            <person name="Katayama T."/>
            <person name="Toyoda A."/>
            <person name="Kunieda T."/>
        </authorList>
    </citation>
    <scope>NUCLEOTIDE SEQUENCE [LARGE SCALE GENOMIC DNA]</scope>
    <source>
        <strain evidence="2 3">YOKOZUNA-1</strain>
    </source>
</reference>
<dbReference type="SUPFAM" id="SSF54695">
    <property type="entry name" value="POZ domain"/>
    <property type="match status" value="1"/>
</dbReference>
<dbReference type="GO" id="GO:0005829">
    <property type="term" value="C:cytosol"/>
    <property type="evidence" value="ECO:0007669"/>
    <property type="project" value="TreeGrafter"/>
</dbReference>
<comment type="caution">
    <text evidence="2">The sequence shown here is derived from an EMBL/GenBank/DDBJ whole genome shotgun (WGS) entry which is preliminary data.</text>
</comment>
<accession>A0A1D1VFP2</accession>